<evidence type="ECO:0000313" key="2">
    <source>
        <dbReference type="EMBL" id="PND02817.1"/>
    </source>
</evidence>
<dbReference type="InterPro" id="IPR010982">
    <property type="entry name" value="Lambda_DNA-bd_dom_sf"/>
</dbReference>
<organism evidence="2 3">
    <name type="scientific">Akkermansia muciniphila</name>
    <dbReference type="NCBI Taxonomy" id="239935"/>
    <lineage>
        <taxon>Bacteria</taxon>
        <taxon>Pseudomonadati</taxon>
        <taxon>Verrucomicrobiota</taxon>
        <taxon>Verrucomicrobiia</taxon>
        <taxon>Verrucomicrobiales</taxon>
        <taxon>Akkermansiaceae</taxon>
        <taxon>Akkermansia</taxon>
    </lineage>
</organism>
<dbReference type="SUPFAM" id="SSF47413">
    <property type="entry name" value="lambda repressor-like DNA-binding domains"/>
    <property type="match status" value="1"/>
</dbReference>
<name>A0AAX0WJL5_9BACT</name>
<gene>
    <name evidence="2" type="ORF">CXT95_06535</name>
</gene>
<dbReference type="GO" id="GO:0003677">
    <property type="term" value="F:DNA binding"/>
    <property type="evidence" value="ECO:0007669"/>
    <property type="project" value="InterPro"/>
</dbReference>
<dbReference type="Pfam" id="PF13443">
    <property type="entry name" value="HTH_26"/>
    <property type="match status" value="1"/>
</dbReference>
<dbReference type="EMBL" id="PJLB01000008">
    <property type="protein sequence ID" value="PND02817.1"/>
    <property type="molecule type" value="Genomic_DNA"/>
</dbReference>
<dbReference type="AlphaFoldDB" id="A0AAX0WJL5"/>
<protein>
    <submittedName>
        <fullName evidence="2">Transcriptional regulator</fullName>
    </submittedName>
</protein>
<sequence length="81" mass="9338">MAVSYDKLWKLLIDKKMSAAELRRIAEIAPNTMTRMRKNQEVTMSVLEKICDVLDADFGDIVEYMGSQQTNKQEVRRGAEK</sequence>
<reference evidence="2 3" key="1">
    <citation type="journal article" date="2017" name="BMC Genomics">
        <title>Genome sequencing of 39 Akkermansia muciniphila isolates reveals its population structure, genomic and functional diverisity, and global distribution in mammalian gut microbiotas.</title>
        <authorList>
            <person name="Guo X."/>
            <person name="Li S."/>
            <person name="Zhang J."/>
            <person name="Wu F."/>
            <person name="Li X."/>
            <person name="Wu D."/>
            <person name="Zhang M."/>
            <person name="Ou Z."/>
            <person name="Jie Z."/>
            <person name="Yan Q."/>
            <person name="Li P."/>
            <person name="Yi J."/>
            <person name="Peng Y."/>
        </authorList>
    </citation>
    <scope>NUCLEOTIDE SEQUENCE [LARGE SCALE GENOMIC DNA]</scope>
    <source>
        <strain evidence="2 3">GP28</strain>
    </source>
</reference>
<dbReference type="Proteomes" id="UP000236075">
    <property type="component" value="Unassembled WGS sequence"/>
</dbReference>
<accession>A0AAX0WJL5</accession>
<comment type="caution">
    <text evidence="2">The sequence shown here is derived from an EMBL/GenBank/DDBJ whole genome shotgun (WGS) entry which is preliminary data.</text>
</comment>
<proteinExistence type="predicted"/>
<evidence type="ECO:0000313" key="3">
    <source>
        <dbReference type="Proteomes" id="UP000236075"/>
    </source>
</evidence>
<dbReference type="Gene3D" id="1.10.260.40">
    <property type="entry name" value="lambda repressor-like DNA-binding domains"/>
    <property type="match status" value="1"/>
</dbReference>
<dbReference type="InterPro" id="IPR001387">
    <property type="entry name" value="Cro/C1-type_HTH"/>
</dbReference>
<evidence type="ECO:0000259" key="1">
    <source>
        <dbReference type="Pfam" id="PF13443"/>
    </source>
</evidence>
<feature type="domain" description="HTH cro/C1-type" evidence="1">
    <location>
        <begin position="7"/>
        <end position="64"/>
    </location>
</feature>